<organism evidence="2 3">
    <name type="scientific">Actinomadura fulvescens</name>
    <dbReference type="NCBI Taxonomy" id="46160"/>
    <lineage>
        <taxon>Bacteria</taxon>
        <taxon>Bacillati</taxon>
        <taxon>Actinomycetota</taxon>
        <taxon>Actinomycetes</taxon>
        <taxon>Streptosporangiales</taxon>
        <taxon>Thermomonosporaceae</taxon>
        <taxon>Actinomadura</taxon>
    </lineage>
</organism>
<dbReference type="RefSeq" id="WP_344548500.1">
    <property type="nucleotide sequence ID" value="NZ_BAAATD010000019.1"/>
</dbReference>
<keyword evidence="3" id="KW-1185">Reference proteome</keyword>
<evidence type="ECO:0000313" key="3">
    <source>
        <dbReference type="Proteomes" id="UP001501509"/>
    </source>
</evidence>
<proteinExistence type="predicted"/>
<dbReference type="EMBL" id="BAAATD010000019">
    <property type="protein sequence ID" value="GAA2635428.1"/>
    <property type="molecule type" value="Genomic_DNA"/>
</dbReference>
<dbReference type="InterPro" id="IPR007374">
    <property type="entry name" value="ASCH_domain"/>
</dbReference>
<evidence type="ECO:0000313" key="2">
    <source>
        <dbReference type="EMBL" id="GAA2635428.1"/>
    </source>
</evidence>
<dbReference type="Proteomes" id="UP001501509">
    <property type="component" value="Unassembled WGS sequence"/>
</dbReference>
<sequence>MSDTGKSELNIRRPYLDLIEEGVKTVEVRVGYTSMRKIHAGQDLAFVSGDKRLMTRVTRVTEYPSFEAMLDSEDPREIGGDLGESREELLKVIREIYPPEKEKLGVLAIGIEVSR</sequence>
<comment type="caution">
    <text evidence="2">The sequence shown here is derived from an EMBL/GenBank/DDBJ whole genome shotgun (WGS) entry which is preliminary data.</text>
</comment>
<dbReference type="InterPro" id="IPR015947">
    <property type="entry name" value="PUA-like_sf"/>
</dbReference>
<reference evidence="2 3" key="1">
    <citation type="journal article" date="2019" name="Int. J. Syst. Evol. Microbiol.">
        <title>The Global Catalogue of Microorganisms (GCM) 10K type strain sequencing project: providing services to taxonomists for standard genome sequencing and annotation.</title>
        <authorList>
            <consortium name="The Broad Institute Genomics Platform"/>
            <consortium name="The Broad Institute Genome Sequencing Center for Infectious Disease"/>
            <person name="Wu L."/>
            <person name="Ma J."/>
        </authorList>
    </citation>
    <scope>NUCLEOTIDE SEQUENCE [LARGE SCALE GENOMIC DNA]</scope>
    <source>
        <strain evidence="2 3">JCM 6833</strain>
    </source>
</reference>
<dbReference type="Gene3D" id="2.30.130.30">
    <property type="entry name" value="Hypothetical protein"/>
    <property type="match status" value="1"/>
</dbReference>
<dbReference type="SUPFAM" id="SSF88697">
    <property type="entry name" value="PUA domain-like"/>
    <property type="match status" value="1"/>
</dbReference>
<protein>
    <recommendedName>
        <fullName evidence="1">ASCH domain-containing protein</fullName>
    </recommendedName>
</protein>
<dbReference type="Pfam" id="PF04266">
    <property type="entry name" value="ASCH"/>
    <property type="match status" value="1"/>
</dbReference>
<dbReference type="SMART" id="SM01022">
    <property type="entry name" value="ASCH"/>
    <property type="match status" value="1"/>
</dbReference>
<accession>A0ABN3QUX0</accession>
<evidence type="ECO:0000259" key="1">
    <source>
        <dbReference type="SMART" id="SM01022"/>
    </source>
</evidence>
<gene>
    <name evidence="2" type="ORF">GCM10010411_88040</name>
</gene>
<feature type="domain" description="ASCH" evidence="1">
    <location>
        <begin position="9"/>
        <end position="115"/>
    </location>
</feature>
<name>A0ABN3QUX0_9ACTN</name>